<evidence type="ECO:0000256" key="1">
    <source>
        <dbReference type="ARBA" id="ARBA00001971"/>
    </source>
</evidence>
<dbReference type="SUPFAM" id="SSF48264">
    <property type="entry name" value="Cytochrome P450"/>
    <property type="match status" value="1"/>
</dbReference>
<comment type="caution">
    <text evidence="10">The sequence shown here is derived from an EMBL/GenBank/DDBJ whole genome shotgun (WGS) entry which is preliminary data.</text>
</comment>
<name>A0A8H4CXQ1_COLGL</name>
<dbReference type="GO" id="GO:0016705">
    <property type="term" value="F:oxidoreductase activity, acting on paired donors, with incorporation or reduction of molecular oxygen"/>
    <property type="evidence" value="ECO:0007669"/>
    <property type="project" value="InterPro"/>
</dbReference>
<keyword evidence="11" id="KW-1185">Reference proteome</keyword>
<dbReference type="Proteomes" id="UP000613401">
    <property type="component" value="Unassembled WGS sequence"/>
</dbReference>
<feature type="transmembrane region" description="Helical" evidence="9">
    <location>
        <begin position="21"/>
        <end position="43"/>
    </location>
</feature>
<keyword evidence="7" id="KW-0503">Monooxygenase</keyword>
<proteinExistence type="inferred from homology"/>
<keyword evidence="6 8" id="KW-0408">Iron</keyword>
<dbReference type="InterPro" id="IPR002403">
    <property type="entry name" value="Cyt_P450_E_grp-IV"/>
</dbReference>
<evidence type="ECO:0000256" key="7">
    <source>
        <dbReference type="ARBA" id="ARBA00023033"/>
    </source>
</evidence>
<keyword evidence="9" id="KW-0472">Membrane</keyword>
<dbReference type="InterPro" id="IPR001128">
    <property type="entry name" value="Cyt_P450"/>
</dbReference>
<dbReference type="Pfam" id="PF00067">
    <property type="entry name" value="p450"/>
    <property type="match status" value="1"/>
</dbReference>
<keyword evidence="5 8" id="KW-0479">Metal-binding</keyword>
<keyword evidence="7" id="KW-0560">Oxidoreductase</keyword>
<dbReference type="GO" id="GO:0020037">
    <property type="term" value="F:heme binding"/>
    <property type="evidence" value="ECO:0007669"/>
    <property type="project" value="InterPro"/>
</dbReference>
<keyword evidence="8" id="KW-0349">Heme</keyword>
<sequence>MEALVNNRTSSFLVSPSITEYFGSLKVTLLTSVILLLITTRLITGHTSHRTAIHRVESDGARHPEPVPYWIPYLGHIPNFILSGSKFLPSLRDKYPSGAVTIKILGTKHVFIFRHGLGTSLLSKPDSIAGGEWLRLRILSKAFEYPQAELPDYLEVASEWHDIFAKLVSGSGLDQLVSRTSKNLTANINRFVTFHADEAEQSPWEQTARTRLLSSSHPPTVSTSLSDLVRLFVSHTANESLVGADFIENFPRFWDQLWEFNETWQLLVLGLPPWVGYIWPKLARAMRAQSEMLQSVREFHVALDNYFHGVDPGPRWTRLGGDENGNGGVSELIRARMPLYLNRGWSIDARASNELGLIWAMNINGNMLIFWMLYRIASDPSLQAEIRCEVAKFVDLPTKTPDHGPAQFESTSISIEGLMSQCPLLKATYIESLRIDSSMWTFKKAKSSFIVTARESKGTVDERFRIPQGAYTYLAEELISMDPSLFPEPTRWKPQRHIVLDDRGDEGKVPVARLGNMRPYGGGPTICPGRNFAVREALAYVVCIISVYDLLPDNNDTDWPKPKAMSSVGVKTVAEPYRVRIRRRE</sequence>
<dbReference type="GO" id="GO:0004497">
    <property type="term" value="F:monooxygenase activity"/>
    <property type="evidence" value="ECO:0007669"/>
    <property type="project" value="UniProtKB-KW"/>
</dbReference>
<evidence type="ECO:0000256" key="9">
    <source>
        <dbReference type="SAM" id="Phobius"/>
    </source>
</evidence>
<comment type="similarity">
    <text evidence="3">Belongs to the cytochrome P450 family.</text>
</comment>
<evidence type="ECO:0000256" key="2">
    <source>
        <dbReference type="ARBA" id="ARBA00004389"/>
    </source>
</evidence>
<evidence type="ECO:0000256" key="4">
    <source>
        <dbReference type="ARBA" id="ARBA00022516"/>
    </source>
</evidence>
<gene>
    <name evidence="10" type="ORF">GCG54_00015567</name>
</gene>
<dbReference type="GO" id="GO:0005506">
    <property type="term" value="F:iron ion binding"/>
    <property type="evidence" value="ECO:0007669"/>
    <property type="project" value="InterPro"/>
</dbReference>
<dbReference type="Gene3D" id="1.10.630.10">
    <property type="entry name" value="Cytochrome P450"/>
    <property type="match status" value="1"/>
</dbReference>
<reference evidence="10" key="1">
    <citation type="journal article" date="2020" name="Phytopathology">
        <title>Genome sequence and comparative analysis of Colletotrichum gloeosporioides isolated from Liriodendron leaves.</title>
        <authorList>
            <person name="Fu F.F."/>
            <person name="Hao Z."/>
            <person name="Wang P."/>
            <person name="Lu Y."/>
            <person name="Xue L.J."/>
            <person name="Wei G."/>
            <person name="Tian Y."/>
            <person name="Baishi H."/>
            <person name="Xu H."/>
            <person name="Shi J."/>
            <person name="Cheng T."/>
            <person name="Wang G."/>
            <person name="Yi Y."/>
            <person name="Chen J."/>
        </authorList>
    </citation>
    <scope>NUCLEOTIDE SEQUENCE</scope>
    <source>
        <strain evidence="10">Lc1</strain>
    </source>
</reference>
<comment type="cofactor">
    <cofactor evidence="1 8">
        <name>heme</name>
        <dbReference type="ChEBI" id="CHEBI:30413"/>
    </cofactor>
</comment>
<dbReference type="GO" id="GO:0005789">
    <property type="term" value="C:endoplasmic reticulum membrane"/>
    <property type="evidence" value="ECO:0007669"/>
    <property type="project" value="UniProtKB-SubCell"/>
</dbReference>
<dbReference type="RefSeq" id="XP_045271177.1">
    <property type="nucleotide sequence ID" value="XM_045415349.1"/>
</dbReference>
<dbReference type="PRINTS" id="PR00465">
    <property type="entry name" value="EP450IV"/>
</dbReference>
<dbReference type="InterPro" id="IPR036396">
    <property type="entry name" value="Cyt_P450_sf"/>
</dbReference>
<protein>
    <recommendedName>
        <fullName evidence="12">Cytochrome P450</fullName>
    </recommendedName>
</protein>
<keyword evidence="9" id="KW-0812">Transmembrane</keyword>
<dbReference type="PANTHER" id="PTHR24306">
    <property type="match status" value="1"/>
</dbReference>
<accession>A0A8H4CXQ1</accession>
<feature type="binding site" description="axial binding residue" evidence="8">
    <location>
        <position position="527"/>
    </location>
    <ligand>
        <name>heme</name>
        <dbReference type="ChEBI" id="CHEBI:30413"/>
    </ligand>
    <ligandPart>
        <name>Fe</name>
        <dbReference type="ChEBI" id="CHEBI:18248"/>
    </ligandPart>
</feature>
<comment type="subcellular location">
    <subcellularLocation>
        <location evidence="2">Endoplasmic reticulum membrane</location>
        <topology evidence="2">Single-pass membrane protein</topology>
    </subcellularLocation>
</comment>
<keyword evidence="4" id="KW-0444">Lipid biosynthesis</keyword>
<keyword evidence="4" id="KW-0443">Lipid metabolism</keyword>
<organism evidence="10 11">
    <name type="scientific">Colletotrichum gloeosporioides</name>
    <name type="common">Anthracnose fungus</name>
    <name type="synonym">Glomerella cingulata</name>
    <dbReference type="NCBI Taxonomy" id="474922"/>
    <lineage>
        <taxon>Eukaryota</taxon>
        <taxon>Fungi</taxon>
        <taxon>Dikarya</taxon>
        <taxon>Ascomycota</taxon>
        <taxon>Pezizomycotina</taxon>
        <taxon>Sordariomycetes</taxon>
        <taxon>Hypocreomycetidae</taxon>
        <taxon>Glomerellales</taxon>
        <taxon>Glomerellaceae</taxon>
        <taxon>Colletotrichum</taxon>
        <taxon>Colletotrichum gloeosporioides species complex</taxon>
    </lineage>
</organism>
<evidence type="ECO:0000313" key="10">
    <source>
        <dbReference type="EMBL" id="KAF3812018.1"/>
    </source>
</evidence>
<evidence type="ECO:0000313" key="11">
    <source>
        <dbReference type="Proteomes" id="UP000613401"/>
    </source>
</evidence>
<evidence type="ECO:0000256" key="5">
    <source>
        <dbReference type="ARBA" id="ARBA00022723"/>
    </source>
</evidence>
<evidence type="ECO:0008006" key="12">
    <source>
        <dbReference type="Google" id="ProtNLM"/>
    </source>
</evidence>
<evidence type="ECO:0000256" key="8">
    <source>
        <dbReference type="PIRSR" id="PIRSR602403-1"/>
    </source>
</evidence>
<dbReference type="AlphaFoldDB" id="A0A8H4CXQ1"/>
<dbReference type="GeneID" id="69022670"/>
<evidence type="ECO:0000256" key="3">
    <source>
        <dbReference type="ARBA" id="ARBA00010617"/>
    </source>
</evidence>
<dbReference type="EMBL" id="WVTB01000003">
    <property type="protein sequence ID" value="KAF3812018.1"/>
    <property type="molecule type" value="Genomic_DNA"/>
</dbReference>
<keyword evidence="9" id="KW-1133">Transmembrane helix</keyword>
<evidence type="ECO:0000256" key="6">
    <source>
        <dbReference type="ARBA" id="ARBA00023004"/>
    </source>
</evidence>
<reference evidence="10" key="2">
    <citation type="submission" date="2020-03" db="EMBL/GenBank/DDBJ databases">
        <authorList>
            <person name="Fu F.-F."/>
            <person name="Chen J."/>
        </authorList>
    </citation>
    <scope>NUCLEOTIDE SEQUENCE</scope>
    <source>
        <strain evidence="10">Lc1</strain>
    </source>
</reference>
<dbReference type="PANTHER" id="PTHR24306:SF7">
    <property type="entry name" value="AHBB"/>
    <property type="match status" value="1"/>
</dbReference>